<keyword evidence="2" id="KW-1185">Reference proteome</keyword>
<evidence type="ECO:0000313" key="2">
    <source>
        <dbReference type="Proteomes" id="UP000534286"/>
    </source>
</evidence>
<dbReference type="Proteomes" id="UP000534286">
    <property type="component" value="Unassembled WGS sequence"/>
</dbReference>
<name>A0A7W7RRV8_9ACTN</name>
<dbReference type="AlphaFoldDB" id="A0A7W7RRV8"/>
<proteinExistence type="predicted"/>
<protein>
    <submittedName>
        <fullName evidence="1">Uncharacterized protein</fullName>
    </submittedName>
</protein>
<reference evidence="1 2" key="1">
    <citation type="submission" date="2020-08" db="EMBL/GenBank/DDBJ databases">
        <title>Sequencing the genomes of 1000 actinobacteria strains.</title>
        <authorList>
            <person name="Klenk H.-P."/>
        </authorList>
    </citation>
    <scope>NUCLEOTIDE SEQUENCE [LARGE SCALE GENOMIC DNA]</scope>
    <source>
        <strain evidence="1 2">DSM 43023</strain>
    </source>
</reference>
<sequence>MKTSITRAFDAESTDLTGALIREVNELIAVGDFWGGDEAGMKFYNGDAEVPGYAATAEGIMTETGAIPFFYSGVAARLFCMGATVEAADWASMAEMPWVLR</sequence>
<gene>
    <name evidence="1" type="ORF">FHR32_001032</name>
</gene>
<dbReference type="EMBL" id="JACHJU010000001">
    <property type="protein sequence ID" value="MBB4936727.1"/>
    <property type="molecule type" value="Genomic_DNA"/>
</dbReference>
<organism evidence="1 2">
    <name type="scientific">Streptosporangium album</name>
    <dbReference type="NCBI Taxonomy" id="47479"/>
    <lineage>
        <taxon>Bacteria</taxon>
        <taxon>Bacillati</taxon>
        <taxon>Actinomycetota</taxon>
        <taxon>Actinomycetes</taxon>
        <taxon>Streptosporangiales</taxon>
        <taxon>Streptosporangiaceae</taxon>
        <taxon>Streptosporangium</taxon>
    </lineage>
</organism>
<evidence type="ECO:0000313" key="1">
    <source>
        <dbReference type="EMBL" id="MBB4936727.1"/>
    </source>
</evidence>
<accession>A0A7W7RRV8</accession>
<dbReference type="RefSeq" id="WP_184753227.1">
    <property type="nucleotide sequence ID" value="NZ_BAABEK010000058.1"/>
</dbReference>
<comment type="caution">
    <text evidence="1">The sequence shown here is derived from an EMBL/GenBank/DDBJ whole genome shotgun (WGS) entry which is preliminary data.</text>
</comment>